<comment type="caution">
    <text evidence="2">The sequence shown here is derived from an EMBL/GenBank/DDBJ whole genome shotgun (WGS) entry which is preliminary data.</text>
</comment>
<reference evidence="3" key="1">
    <citation type="submission" date="2017-10" db="EMBL/GenBank/DDBJ databases">
        <title>Rapid genome shrinkage in a self-fertile nematode reveals novel sperm competition proteins.</title>
        <authorList>
            <person name="Yin D."/>
            <person name="Schwarz E.M."/>
            <person name="Thomas C.G."/>
            <person name="Felde R.L."/>
            <person name="Korf I.F."/>
            <person name="Cutter A.D."/>
            <person name="Schartner C.M."/>
            <person name="Ralston E.J."/>
            <person name="Meyer B.J."/>
            <person name="Haag E.S."/>
        </authorList>
    </citation>
    <scope>NUCLEOTIDE SEQUENCE [LARGE SCALE GENOMIC DNA]</scope>
    <source>
        <strain evidence="3">JU1422</strain>
    </source>
</reference>
<evidence type="ECO:0000256" key="1">
    <source>
        <dbReference type="SAM" id="SignalP"/>
    </source>
</evidence>
<evidence type="ECO:0000313" key="2">
    <source>
        <dbReference type="EMBL" id="PIC50269.1"/>
    </source>
</evidence>
<organism evidence="2 3">
    <name type="scientific">Caenorhabditis nigoni</name>
    <dbReference type="NCBI Taxonomy" id="1611254"/>
    <lineage>
        <taxon>Eukaryota</taxon>
        <taxon>Metazoa</taxon>
        <taxon>Ecdysozoa</taxon>
        <taxon>Nematoda</taxon>
        <taxon>Chromadorea</taxon>
        <taxon>Rhabditida</taxon>
        <taxon>Rhabditina</taxon>
        <taxon>Rhabditomorpha</taxon>
        <taxon>Rhabditoidea</taxon>
        <taxon>Rhabditidae</taxon>
        <taxon>Peloderinae</taxon>
        <taxon>Caenorhabditis</taxon>
    </lineage>
</organism>
<feature type="chain" id="PRO_5013935891" evidence="1">
    <location>
        <begin position="26"/>
        <end position="186"/>
    </location>
</feature>
<name>A0A2G5VER4_9PELO</name>
<protein>
    <submittedName>
        <fullName evidence="2">Uncharacterized protein</fullName>
    </submittedName>
</protein>
<evidence type="ECO:0000313" key="3">
    <source>
        <dbReference type="Proteomes" id="UP000230233"/>
    </source>
</evidence>
<keyword evidence="1" id="KW-0732">Signal</keyword>
<feature type="signal peptide" evidence="1">
    <location>
        <begin position="1"/>
        <end position="25"/>
    </location>
</feature>
<proteinExistence type="predicted"/>
<accession>A0A2G5VER4</accession>
<dbReference type="OrthoDB" id="5781306at2759"/>
<sequence>MPIPPIAYLLFYLLVLVINSIDCRAFGQRVEYQYEFDPKRDIHPRVHVKFDDVTDETELMRIFNHRKSSEVRKSPSRYEYTPSTSPFFEDNDRFMVPFEEMDRGNRDAGWRNVPFAENQEWHREFLNLPIHKFVQPDSQDDLAEQMASFLRRQSESILSRHFPTVPRHRFSDPPEFMITPMPKFAF</sequence>
<dbReference type="EMBL" id="PDUG01000001">
    <property type="protein sequence ID" value="PIC50269.1"/>
    <property type="molecule type" value="Genomic_DNA"/>
</dbReference>
<gene>
    <name evidence="2" type="primary">Cni-K09H11.9</name>
    <name evidence="2" type="synonym">Cnig_chr_I.g124</name>
    <name evidence="2" type="ORF">B9Z55_000124</name>
</gene>
<dbReference type="AlphaFoldDB" id="A0A2G5VER4"/>
<keyword evidence="3" id="KW-1185">Reference proteome</keyword>
<dbReference type="Proteomes" id="UP000230233">
    <property type="component" value="Chromosome I"/>
</dbReference>